<proteinExistence type="predicted"/>
<keyword evidence="3" id="KW-1185">Reference proteome</keyword>
<dbReference type="AlphaFoldDB" id="A0A8R7UY70"/>
<reference evidence="3" key="1">
    <citation type="journal article" date="2013" name="Nature">
        <title>Draft genome of the wheat A-genome progenitor Triticum urartu.</title>
        <authorList>
            <person name="Ling H.Q."/>
            <person name="Zhao S."/>
            <person name="Liu D."/>
            <person name="Wang J."/>
            <person name="Sun H."/>
            <person name="Zhang C."/>
            <person name="Fan H."/>
            <person name="Li D."/>
            <person name="Dong L."/>
            <person name="Tao Y."/>
            <person name="Gao C."/>
            <person name="Wu H."/>
            <person name="Li Y."/>
            <person name="Cui Y."/>
            <person name="Guo X."/>
            <person name="Zheng S."/>
            <person name="Wang B."/>
            <person name="Yu K."/>
            <person name="Liang Q."/>
            <person name="Yang W."/>
            <person name="Lou X."/>
            <person name="Chen J."/>
            <person name="Feng M."/>
            <person name="Jian J."/>
            <person name="Zhang X."/>
            <person name="Luo G."/>
            <person name="Jiang Y."/>
            <person name="Liu J."/>
            <person name="Wang Z."/>
            <person name="Sha Y."/>
            <person name="Zhang B."/>
            <person name="Wu H."/>
            <person name="Tang D."/>
            <person name="Shen Q."/>
            <person name="Xue P."/>
            <person name="Zou S."/>
            <person name="Wang X."/>
            <person name="Liu X."/>
            <person name="Wang F."/>
            <person name="Yang Y."/>
            <person name="An X."/>
            <person name="Dong Z."/>
            <person name="Zhang K."/>
            <person name="Zhang X."/>
            <person name="Luo M.C."/>
            <person name="Dvorak J."/>
            <person name="Tong Y."/>
            <person name="Wang J."/>
            <person name="Yang H."/>
            <person name="Li Z."/>
            <person name="Wang D."/>
            <person name="Zhang A."/>
            <person name="Wang J."/>
        </authorList>
    </citation>
    <scope>NUCLEOTIDE SEQUENCE</scope>
    <source>
        <strain evidence="3">cv. G1812</strain>
    </source>
</reference>
<dbReference type="EnsemblPlants" id="TuG1812G0600003787.01.T03">
    <property type="protein sequence ID" value="TuG1812G0600003787.01.T03"/>
    <property type="gene ID" value="TuG1812G0600003787.01"/>
</dbReference>
<feature type="region of interest" description="Disordered" evidence="1">
    <location>
        <begin position="53"/>
        <end position="85"/>
    </location>
</feature>
<feature type="compositionally biased region" description="Gly residues" evidence="1">
    <location>
        <begin position="75"/>
        <end position="85"/>
    </location>
</feature>
<sequence length="85" mass="9500">MAVESWNRDRGCCNDDSSELELVTTRTRTVTSGCYNDDYGELEPCHEMLRRWPTRPPMLQPASMDRGETTTTTGTSGGGARAARW</sequence>
<reference evidence="2" key="3">
    <citation type="submission" date="2022-06" db="UniProtKB">
        <authorList>
            <consortium name="EnsemblPlants"/>
        </authorList>
    </citation>
    <scope>IDENTIFICATION</scope>
</reference>
<protein>
    <submittedName>
        <fullName evidence="2">Uncharacterized protein</fullName>
    </submittedName>
</protein>
<organism evidence="2 3">
    <name type="scientific">Triticum urartu</name>
    <name type="common">Red wild einkorn</name>
    <name type="synonym">Crithodium urartu</name>
    <dbReference type="NCBI Taxonomy" id="4572"/>
    <lineage>
        <taxon>Eukaryota</taxon>
        <taxon>Viridiplantae</taxon>
        <taxon>Streptophyta</taxon>
        <taxon>Embryophyta</taxon>
        <taxon>Tracheophyta</taxon>
        <taxon>Spermatophyta</taxon>
        <taxon>Magnoliopsida</taxon>
        <taxon>Liliopsida</taxon>
        <taxon>Poales</taxon>
        <taxon>Poaceae</taxon>
        <taxon>BOP clade</taxon>
        <taxon>Pooideae</taxon>
        <taxon>Triticodae</taxon>
        <taxon>Triticeae</taxon>
        <taxon>Triticinae</taxon>
        <taxon>Triticum</taxon>
    </lineage>
</organism>
<name>A0A8R7UY70_TRIUA</name>
<evidence type="ECO:0000313" key="3">
    <source>
        <dbReference type="Proteomes" id="UP000015106"/>
    </source>
</evidence>
<dbReference type="Gramene" id="TuG1812G0600003787.01.T03">
    <property type="protein sequence ID" value="TuG1812G0600003787.01.T03"/>
    <property type="gene ID" value="TuG1812G0600003787.01"/>
</dbReference>
<evidence type="ECO:0000256" key="1">
    <source>
        <dbReference type="SAM" id="MobiDB-lite"/>
    </source>
</evidence>
<reference evidence="2" key="2">
    <citation type="submission" date="2018-03" db="EMBL/GenBank/DDBJ databases">
        <title>The Triticum urartu genome reveals the dynamic nature of wheat genome evolution.</title>
        <authorList>
            <person name="Ling H."/>
            <person name="Ma B."/>
            <person name="Shi X."/>
            <person name="Liu H."/>
            <person name="Dong L."/>
            <person name="Sun H."/>
            <person name="Cao Y."/>
            <person name="Gao Q."/>
            <person name="Zheng S."/>
            <person name="Li Y."/>
            <person name="Yu Y."/>
            <person name="Du H."/>
            <person name="Qi M."/>
            <person name="Li Y."/>
            <person name="Yu H."/>
            <person name="Cui Y."/>
            <person name="Wang N."/>
            <person name="Chen C."/>
            <person name="Wu H."/>
            <person name="Zhao Y."/>
            <person name="Zhang J."/>
            <person name="Li Y."/>
            <person name="Zhou W."/>
            <person name="Zhang B."/>
            <person name="Hu W."/>
            <person name="Eijk M."/>
            <person name="Tang J."/>
            <person name="Witsenboer H."/>
            <person name="Zhao S."/>
            <person name="Li Z."/>
            <person name="Zhang A."/>
            <person name="Wang D."/>
            <person name="Liang C."/>
        </authorList>
    </citation>
    <scope>NUCLEOTIDE SEQUENCE [LARGE SCALE GENOMIC DNA]</scope>
    <source>
        <strain evidence="2">cv. G1812</strain>
    </source>
</reference>
<accession>A0A8R7UY70</accession>
<dbReference type="Proteomes" id="UP000015106">
    <property type="component" value="Chromosome 6"/>
</dbReference>
<evidence type="ECO:0000313" key="2">
    <source>
        <dbReference type="EnsemblPlants" id="TuG1812G0600003787.01.T03"/>
    </source>
</evidence>